<comment type="caution">
    <text evidence="2">The sequence shown here is derived from an EMBL/GenBank/DDBJ whole genome shotgun (WGS) entry which is preliminary data.</text>
</comment>
<evidence type="ECO:0000313" key="3">
    <source>
        <dbReference type="Proteomes" id="UP001066276"/>
    </source>
</evidence>
<dbReference type="Proteomes" id="UP001066276">
    <property type="component" value="Chromosome 6"/>
</dbReference>
<feature type="compositionally biased region" description="Basic and acidic residues" evidence="1">
    <location>
        <begin position="113"/>
        <end position="123"/>
    </location>
</feature>
<feature type="compositionally biased region" description="Basic and acidic residues" evidence="1">
    <location>
        <begin position="1"/>
        <end position="10"/>
    </location>
</feature>
<feature type="region of interest" description="Disordered" evidence="1">
    <location>
        <begin position="1"/>
        <end position="20"/>
    </location>
</feature>
<name>A0AAV7QDQ9_PLEWA</name>
<dbReference type="AlphaFoldDB" id="A0AAV7QDQ9"/>
<keyword evidence="3" id="KW-1185">Reference proteome</keyword>
<feature type="compositionally biased region" description="Basic and acidic residues" evidence="1">
    <location>
        <begin position="82"/>
        <end position="96"/>
    </location>
</feature>
<feature type="region of interest" description="Disordered" evidence="1">
    <location>
        <begin position="69"/>
        <end position="129"/>
    </location>
</feature>
<protein>
    <submittedName>
        <fullName evidence="2">Uncharacterized protein</fullName>
    </submittedName>
</protein>
<evidence type="ECO:0000256" key="1">
    <source>
        <dbReference type="SAM" id="MobiDB-lite"/>
    </source>
</evidence>
<proteinExistence type="predicted"/>
<organism evidence="2 3">
    <name type="scientific">Pleurodeles waltl</name>
    <name type="common">Iberian ribbed newt</name>
    <dbReference type="NCBI Taxonomy" id="8319"/>
    <lineage>
        <taxon>Eukaryota</taxon>
        <taxon>Metazoa</taxon>
        <taxon>Chordata</taxon>
        <taxon>Craniata</taxon>
        <taxon>Vertebrata</taxon>
        <taxon>Euteleostomi</taxon>
        <taxon>Amphibia</taxon>
        <taxon>Batrachia</taxon>
        <taxon>Caudata</taxon>
        <taxon>Salamandroidea</taxon>
        <taxon>Salamandridae</taxon>
        <taxon>Pleurodelinae</taxon>
        <taxon>Pleurodeles</taxon>
    </lineage>
</organism>
<accession>A0AAV7QDQ9</accession>
<sequence length="129" mass="14301">MKDVLLRRNDGTLGSQEYPPYGALTASREALEGKIDALATVLTILRDNYRRLAEKVYTTEKQVKELLPQRYSALTLPTEAPGTEKEHAEPADEDRPCGSPGSQTLRKRNRTAGKAEKKNDTSRQKGTTA</sequence>
<gene>
    <name evidence="2" type="ORF">NDU88_003053</name>
</gene>
<dbReference type="EMBL" id="JANPWB010000010">
    <property type="protein sequence ID" value="KAJ1136638.1"/>
    <property type="molecule type" value="Genomic_DNA"/>
</dbReference>
<evidence type="ECO:0000313" key="2">
    <source>
        <dbReference type="EMBL" id="KAJ1136638.1"/>
    </source>
</evidence>
<reference evidence="2" key="1">
    <citation type="journal article" date="2022" name="bioRxiv">
        <title>Sequencing and chromosome-scale assembly of the giantPleurodeles waltlgenome.</title>
        <authorList>
            <person name="Brown T."/>
            <person name="Elewa A."/>
            <person name="Iarovenko S."/>
            <person name="Subramanian E."/>
            <person name="Araus A.J."/>
            <person name="Petzold A."/>
            <person name="Susuki M."/>
            <person name="Suzuki K.-i.T."/>
            <person name="Hayashi T."/>
            <person name="Toyoda A."/>
            <person name="Oliveira C."/>
            <person name="Osipova E."/>
            <person name="Leigh N.D."/>
            <person name="Simon A."/>
            <person name="Yun M.H."/>
        </authorList>
    </citation>
    <scope>NUCLEOTIDE SEQUENCE</scope>
    <source>
        <strain evidence="2">20211129_DDA</strain>
        <tissue evidence="2">Liver</tissue>
    </source>
</reference>